<evidence type="ECO:0000256" key="4">
    <source>
        <dbReference type="ARBA" id="ARBA00023136"/>
    </source>
</evidence>
<dbReference type="Pfam" id="PF01699">
    <property type="entry name" value="Na_Ca_ex"/>
    <property type="match status" value="1"/>
</dbReference>
<evidence type="ECO:0000313" key="7">
    <source>
        <dbReference type="EMBL" id="ADE11829.1"/>
    </source>
</evidence>
<dbReference type="InterPro" id="IPR044880">
    <property type="entry name" value="NCX_ion-bd_dom_sf"/>
</dbReference>
<feature type="transmembrane region" description="Helical" evidence="5">
    <location>
        <begin position="227"/>
        <end position="247"/>
    </location>
</feature>
<evidence type="ECO:0000313" key="8">
    <source>
        <dbReference type="Proteomes" id="UP000001625"/>
    </source>
</evidence>
<dbReference type="InterPro" id="IPR004837">
    <property type="entry name" value="NaCa_Exmemb"/>
</dbReference>
<feature type="transmembrane region" description="Helical" evidence="5">
    <location>
        <begin position="12"/>
        <end position="33"/>
    </location>
</feature>
<dbReference type="Proteomes" id="UP000001625">
    <property type="component" value="Chromosome"/>
</dbReference>
<dbReference type="STRING" id="580332.Slit_1596"/>
<dbReference type="EMBL" id="CP001965">
    <property type="protein sequence ID" value="ADE11829.1"/>
    <property type="molecule type" value="Genomic_DNA"/>
</dbReference>
<evidence type="ECO:0000256" key="5">
    <source>
        <dbReference type="SAM" id="Phobius"/>
    </source>
</evidence>
<keyword evidence="4 5" id="KW-0472">Membrane</keyword>
<dbReference type="GO" id="GO:0055085">
    <property type="term" value="P:transmembrane transport"/>
    <property type="evidence" value="ECO:0007669"/>
    <property type="project" value="InterPro"/>
</dbReference>
<feature type="transmembrane region" description="Helical" evidence="5">
    <location>
        <begin position="187"/>
        <end position="207"/>
    </location>
</feature>
<feature type="transmembrane region" description="Helical" evidence="5">
    <location>
        <begin position="284"/>
        <end position="306"/>
    </location>
</feature>
<dbReference type="Gene3D" id="1.20.1420.30">
    <property type="entry name" value="NCX, central ion-binding region"/>
    <property type="match status" value="1"/>
</dbReference>
<feature type="transmembrane region" description="Helical" evidence="5">
    <location>
        <begin position="157"/>
        <end position="175"/>
    </location>
</feature>
<dbReference type="RefSeq" id="WP_013029727.1">
    <property type="nucleotide sequence ID" value="NC_013959.1"/>
</dbReference>
<comment type="subcellular location">
    <subcellularLocation>
        <location evidence="1">Membrane</location>
        <topology evidence="1">Multi-pass membrane protein</topology>
    </subcellularLocation>
</comment>
<evidence type="ECO:0000256" key="1">
    <source>
        <dbReference type="ARBA" id="ARBA00004141"/>
    </source>
</evidence>
<feature type="transmembrane region" description="Helical" evidence="5">
    <location>
        <begin position="313"/>
        <end position="331"/>
    </location>
</feature>
<feature type="transmembrane region" description="Helical" evidence="5">
    <location>
        <begin position="126"/>
        <end position="145"/>
    </location>
</feature>
<dbReference type="AlphaFoldDB" id="D5CS93"/>
<dbReference type="GO" id="GO:0016020">
    <property type="term" value="C:membrane"/>
    <property type="evidence" value="ECO:0007669"/>
    <property type="project" value="UniProtKB-SubCell"/>
</dbReference>
<sequence length="332" mass="36572">MNNAIHNIQGYFANPLMLLALFVVASFVMIWRLHAMEGKGFEGTVLGTLIMPYCSGFANLIFAYVMSSSAANGGLVIENCLVNNATNLTLILGLAAIFGSAAVMQKGGGSKQKVTKQSEFHRINKLNLLFTLIALFLFTGTLWALAKDGVLDFYDGLVLVGLFLFWQILHVFEVLKDNIRKNKAFHWTIVIDLALLGVSAYCIYYSVDHLVTWVSTTNNPYFSFAKLGWFSGLLMVVPNAFLALYYTRTGRQDIVLTSQVGDGHICIPMCIGLFALFNPIQVPAFFQMGTYIILGAGAVHFLSIALLGRVPRFVGFGLIGVYALFLYKGLIQ</sequence>
<keyword evidence="3 5" id="KW-1133">Transmembrane helix</keyword>
<reference evidence="7 8" key="1">
    <citation type="submission" date="2010-03" db="EMBL/GenBank/DDBJ databases">
        <title>Complete sequence of Sideroxydans lithotrophicus ES-1.</title>
        <authorList>
            <consortium name="US DOE Joint Genome Institute"/>
            <person name="Lucas S."/>
            <person name="Copeland A."/>
            <person name="Lapidus A."/>
            <person name="Cheng J.-F."/>
            <person name="Bruce D."/>
            <person name="Goodwin L."/>
            <person name="Pitluck S."/>
            <person name="Munk A.C."/>
            <person name="Detter J.C."/>
            <person name="Han C."/>
            <person name="Tapia R."/>
            <person name="Larimer F."/>
            <person name="Land M."/>
            <person name="Hauser L."/>
            <person name="Kyrpides N."/>
            <person name="Ivanova N."/>
            <person name="Emerson D."/>
            <person name="Woyke T."/>
        </authorList>
    </citation>
    <scope>NUCLEOTIDE SEQUENCE [LARGE SCALE GENOMIC DNA]</scope>
    <source>
        <strain evidence="7 8">ES-1</strain>
    </source>
</reference>
<keyword evidence="8" id="KW-1185">Reference proteome</keyword>
<feature type="domain" description="Sodium/calcium exchanger membrane region" evidence="6">
    <location>
        <begin position="16"/>
        <end position="166"/>
    </location>
</feature>
<feature type="transmembrane region" description="Helical" evidence="5">
    <location>
        <begin position="45"/>
        <end position="65"/>
    </location>
</feature>
<dbReference type="HOGENOM" id="CLU_786994_0_0_4"/>
<feature type="transmembrane region" description="Helical" evidence="5">
    <location>
        <begin position="254"/>
        <end position="278"/>
    </location>
</feature>
<evidence type="ECO:0000259" key="6">
    <source>
        <dbReference type="Pfam" id="PF01699"/>
    </source>
</evidence>
<protein>
    <submittedName>
        <fullName evidence="7">Sodium/calcium exchanger membrane region</fullName>
    </submittedName>
</protein>
<proteinExistence type="predicted"/>
<dbReference type="KEGG" id="slt:Slit_1596"/>
<organism evidence="7 8">
    <name type="scientific">Sideroxydans lithotrophicus (strain ES-1)</name>
    <dbReference type="NCBI Taxonomy" id="580332"/>
    <lineage>
        <taxon>Bacteria</taxon>
        <taxon>Pseudomonadati</taxon>
        <taxon>Pseudomonadota</taxon>
        <taxon>Betaproteobacteria</taxon>
        <taxon>Nitrosomonadales</taxon>
        <taxon>Gallionellaceae</taxon>
        <taxon>Sideroxydans</taxon>
    </lineage>
</organism>
<gene>
    <name evidence="7" type="ordered locus">Slit_1596</name>
</gene>
<accession>D5CS93</accession>
<keyword evidence="2 5" id="KW-0812">Transmembrane</keyword>
<evidence type="ECO:0000256" key="2">
    <source>
        <dbReference type="ARBA" id="ARBA00022692"/>
    </source>
</evidence>
<name>D5CS93_SIDLE</name>
<feature type="transmembrane region" description="Helical" evidence="5">
    <location>
        <begin position="85"/>
        <end position="105"/>
    </location>
</feature>
<dbReference type="eggNOG" id="COG0530">
    <property type="taxonomic scope" value="Bacteria"/>
</dbReference>
<evidence type="ECO:0000256" key="3">
    <source>
        <dbReference type="ARBA" id="ARBA00022989"/>
    </source>
</evidence>